<dbReference type="GO" id="GO:0045087">
    <property type="term" value="P:innate immune response"/>
    <property type="evidence" value="ECO:0007669"/>
    <property type="project" value="TreeGrafter"/>
</dbReference>
<keyword evidence="1" id="KW-0732">Signal</keyword>
<evidence type="ECO:0000256" key="2">
    <source>
        <dbReference type="ARBA" id="ARBA00023157"/>
    </source>
</evidence>
<feature type="domain" description="Spaetzle" evidence="5">
    <location>
        <begin position="79"/>
        <end position="170"/>
    </location>
</feature>
<dbReference type="GO" id="GO:0005121">
    <property type="term" value="F:Toll binding"/>
    <property type="evidence" value="ECO:0007669"/>
    <property type="project" value="TreeGrafter"/>
</dbReference>
<dbReference type="EMBL" id="JASPKY010000022">
    <property type="protein sequence ID" value="KAK9752178.1"/>
    <property type="molecule type" value="Genomic_DNA"/>
</dbReference>
<keyword evidence="7" id="KW-1185">Reference proteome</keyword>
<gene>
    <name evidence="6" type="ORF">QE152_g4384</name>
</gene>
<evidence type="ECO:0000256" key="1">
    <source>
        <dbReference type="ARBA" id="ARBA00022729"/>
    </source>
</evidence>
<dbReference type="GO" id="GO:0021556">
    <property type="term" value="P:central nervous system formation"/>
    <property type="evidence" value="ECO:0007669"/>
    <property type="project" value="TreeGrafter"/>
</dbReference>
<protein>
    <submittedName>
        <fullName evidence="6">Spaetzle</fullName>
    </submittedName>
</protein>
<dbReference type="PANTHER" id="PTHR23199:SF13">
    <property type="entry name" value="PROTEIN SPAETZLE 3"/>
    <property type="match status" value="1"/>
</dbReference>
<dbReference type="GO" id="GO:0005615">
    <property type="term" value="C:extracellular space"/>
    <property type="evidence" value="ECO:0007669"/>
    <property type="project" value="UniProtKB-ARBA"/>
</dbReference>
<evidence type="ECO:0000313" key="6">
    <source>
        <dbReference type="EMBL" id="KAK9752178.1"/>
    </source>
</evidence>
<proteinExistence type="predicted"/>
<keyword evidence="2" id="KW-1015">Disulfide bond</keyword>
<dbReference type="Proteomes" id="UP001458880">
    <property type="component" value="Unassembled WGS sequence"/>
</dbReference>
<accession>A0AAW1N2K0</accession>
<dbReference type="PANTHER" id="PTHR23199">
    <property type="entry name" value="NEUROTROPHIN 1-RELATED"/>
    <property type="match status" value="1"/>
</dbReference>
<dbReference type="GO" id="GO:0008083">
    <property type="term" value="F:growth factor activity"/>
    <property type="evidence" value="ECO:0007669"/>
    <property type="project" value="TreeGrafter"/>
</dbReference>
<dbReference type="AlphaFoldDB" id="A0AAW1N2K0"/>
<dbReference type="Gene3D" id="2.10.90.10">
    <property type="entry name" value="Cystine-knot cytokines"/>
    <property type="match status" value="1"/>
</dbReference>
<dbReference type="Pfam" id="PF16077">
    <property type="entry name" value="Spaetzle"/>
    <property type="match status" value="1"/>
</dbReference>
<evidence type="ECO:0000256" key="4">
    <source>
        <dbReference type="SAM" id="MobiDB-lite"/>
    </source>
</evidence>
<sequence length="173" mass="19596">MKPKFQMFIKNHEVDAISGRDRIGGSGKQKRSVKPQVSDAHPFGEPNLITEPPAEILLGGLRRNPRQTSTNDSDSDRADICESKKEVLSPLWLNNTAGQLRGIVNVQGFLQQSINEEVCVTDSTKRCRDDCRCVQNYRQIQLLAYDSTDKHCKGIFLDWFPYRSCCNCECNKS</sequence>
<feature type="region of interest" description="Disordered" evidence="4">
    <location>
        <begin position="18"/>
        <end position="49"/>
    </location>
</feature>
<dbReference type="SUPFAM" id="SSF57501">
    <property type="entry name" value="Cystine-knot cytokines"/>
    <property type="match status" value="1"/>
</dbReference>
<reference evidence="6 7" key="1">
    <citation type="journal article" date="2024" name="BMC Genomics">
        <title>De novo assembly and annotation of Popillia japonica's genome with initial clues to its potential as an invasive pest.</title>
        <authorList>
            <person name="Cucini C."/>
            <person name="Boschi S."/>
            <person name="Funari R."/>
            <person name="Cardaioli E."/>
            <person name="Iannotti N."/>
            <person name="Marturano G."/>
            <person name="Paoli F."/>
            <person name="Bruttini M."/>
            <person name="Carapelli A."/>
            <person name="Frati F."/>
            <person name="Nardi F."/>
        </authorList>
    </citation>
    <scope>NUCLEOTIDE SEQUENCE [LARGE SCALE GENOMIC DNA]</scope>
    <source>
        <strain evidence="6">DMR45628</strain>
    </source>
</reference>
<name>A0AAW1N2K0_POPJA</name>
<evidence type="ECO:0000313" key="7">
    <source>
        <dbReference type="Proteomes" id="UP001458880"/>
    </source>
</evidence>
<dbReference type="InterPro" id="IPR029034">
    <property type="entry name" value="Cystine-knot_cytokine"/>
</dbReference>
<dbReference type="InterPro" id="IPR052444">
    <property type="entry name" value="Spz/Toll_ligand-like"/>
</dbReference>
<organism evidence="6 7">
    <name type="scientific">Popillia japonica</name>
    <name type="common">Japanese beetle</name>
    <dbReference type="NCBI Taxonomy" id="7064"/>
    <lineage>
        <taxon>Eukaryota</taxon>
        <taxon>Metazoa</taxon>
        <taxon>Ecdysozoa</taxon>
        <taxon>Arthropoda</taxon>
        <taxon>Hexapoda</taxon>
        <taxon>Insecta</taxon>
        <taxon>Pterygota</taxon>
        <taxon>Neoptera</taxon>
        <taxon>Endopterygota</taxon>
        <taxon>Coleoptera</taxon>
        <taxon>Polyphaga</taxon>
        <taxon>Scarabaeiformia</taxon>
        <taxon>Scarabaeidae</taxon>
        <taxon>Rutelinae</taxon>
        <taxon>Popillia</taxon>
    </lineage>
</organism>
<evidence type="ECO:0000259" key="5">
    <source>
        <dbReference type="Pfam" id="PF16077"/>
    </source>
</evidence>
<keyword evidence="3" id="KW-0325">Glycoprotein</keyword>
<comment type="caution">
    <text evidence="6">The sequence shown here is derived from an EMBL/GenBank/DDBJ whole genome shotgun (WGS) entry which is preliminary data.</text>
</comment>
<evidence type="ECO:0000256" key="3">
    <source>
        <dbReference type="ARBA" id="ARBA00023180"/>
    </source>
</evidence>
<dbReference type="InterPro" id="IPR032104">
    <property type="entry name" value="Spaetzle"/>
</dbReference>